<gene>
    <name evidence="1" type="ORF">L8U61_06860</name>
</gene>
<dbReference type="SUPFAM" id="SSF50494">
    <property type="entry name" value="Trypsin-like serine proteases"/>
    <property type="match status" value="1"/>
</dbReference>
<reference evidence="1" key="1">
    <citation type="submission" date="2022-02" db="EMBL/GenBank/DDBJ databases">
        <title>Corynebacterium sp. from urogenital microbiome.</title>
        <authorList>
            <person name="Cappelli E.A."/>
            <person name="Ribeiro T.G."/>
            <person name="Peixe L."/>
        </authorList>
    </citation>
    <scope>NUCLEOTIDE SEQUENCE</scope>
    <source>
        <strain evidence="1">C8Ua_144</strain>
    </source>
</reference>
<dbReference type="EMBL" id="JAKMUR010000011">
    <property type="protein sequence ID" value="MCZ9291859.1"/>
    <property type="molecule type" value="Genomic_DNA"/>
</dbReference>
<evidence type="ECO:0000313" key="1">
    <source>
        <dbReference type="EMBL" id="MCZ9291859.1"/>
    </source>
</evidence>
<dbReference type="Proteomes" id="UP001146453">
    <property type="component" value="Unassembled WGS sequence"/>
</dbReference>
<dbReference type="InterPro" id="IPR001314">
    <property type="entry name" value="Peptidase_S1A"/>
</dbReference>
<keyword evidence="1" id="KW-0645">Protease</keyword>
<keyword evidence="2" id="KW-1185">Reference proteome</keyword>
<dbReference type="InterPro" id="IPR009003">
    <property type="entry name" value="Peptidase_S1_PA"/>
</dbReference>
<keyword evidence="1" id="KW-0378">Hydrolase</keyword>
<dbReference type="Gene3D" id="2.40.10.120">
    <property type="match status" value="1"/>
</dbReference>
<name>A0ABT4R8H7_9CORY</name>
<sequence length="188" mass="20063">MLPALNRSVARLSAPGGYCSGALIAPDILLTCAHFFRERPHTEAQVRIDGSVFPVDSLHTMPGTDVALVRLPERIDATPFVLGPSPRPLSRTVTLGFGGQARSVQARPGVYLGTLPVSWSRKRVTRVRPAGLVYANPPAVKGDSGGPVLVGGKVVGVQSLILDPKGRNLRIATVSLWPRGLARPLRRL</sequence>
<dbReference type="RefSeq" id="WP_269952317.1">
    <property type="nucleotide sequence ID" value="NZ_JAKMUR010000011.1"/>
</dbReference>
<comment type="caution">
    <text evidence="1">The sequence shown here is derived from an EMBL/GenBank/DDBJ whole genome shotgun (WGS) entry which is preliminary data.</text>
</comment>
<evidence type="ECO:0000313" key="2">
    <source>
        <dbReference type="Proteomes" id="UP001146453"/>
    </source>
</evidence>
<dbReference type="PRINTS" id="PR00722">
    <property type="entry name" value="CHYMOTRYPSIN"/>
</dbReference>
<accession>A0ABT4R8H7</accession>
<dbReference type="GO" id="GO:0008233">
    <property type="term" value="F:peptidase activity"/>
    <property type="evidence" value="ECO:0007669"/>
    <property type="project" value="UniProtKB-KW"/>
</dbReference>
<organism evidence="1 2">
    <name type="scientific">Corynebacterium lehmanniae</name>
    <dbReference type="NCBI Taxonomy" id="2913497"/>
    <lineage>
        <taxon>Bacteria</taxon>
        <taxon>Bacillati</taxon>
        <taxon>Actinomycetota</taxon>
        <taxon>Actinomycetes</taxon>
        <taxon>Mycobacteriales</taxon>
        <taxon>Corynebacteriaceae</taxon>
        <taxon>Corynebacterium</taxon>
    </lineage>
</organism>
<proteinExistence type="predicted"/>
<protein>
    <submittedName>
        <fullName evidence="1">Serine protease</fullName>
    </submittedName>
</protein>
<dbReference type="GO" id="GO:0006508">
    <property type="term" value="P:proteolysis"/>
    <property type="evidence" value="ECO:0007669"/>
    <property type="project" value="UniProtKB-KW"/>
</dbReference>
<dbReference type="Pfam" id="PF13365">
    <property type="entry name" value="Trypsin_2"/>
    <property type="match status" value="1"/>
</dbReference>